<organism evidence="1 2">
    <name type="scientific">Cervus elaphus hippelaphus</name>
    <name type="common">European red deer</name>
    <dbReference type="NCBI Taxonomy" id="46360"/>
    <lineage>
        <taxon>Eukaryota</taxon>
        <taxon>Metazoa</taxon>
        <taxon>Chordata</taxon>
        <taxon>Craniata</taxon>
        <taxon>Vertebrata</taxon>
        <taxon>Euteleostomi</taxon>
        <taxon>Mammalia</taxon>
        <taxon>Eutheria</taxon>
        <taxon>Laurasiatheria</taxon>
        <taxon>Artiodactyla</taxon>
        <taxon>Ruminantia</taxon>
        <taxon>Pecora</taxon>
        <taxon>Cervidae</taxon>
        <taxon>Cervinae</taxon>
        <taxon>Cervus</taxon>
    </lineage>
</organism>
<dbReference type="Proteomes" id="UP000242450">
    <property type="component" value="Chromosome 5"/>
</dbReference>
<accession>A0A212D716</accession>
<comment type="caution">
    <text evidence="1">The sequence shown here is derived from an EMBL/GenBank/DDBJ whole genome shotgun (WGS) entry which is preliminary data.</text>
</comment>
<keyword evidence="2" id="KW-1185">Reference proteome</keyword>
<dbReference type="AlphaFoldDB" id="A0A212D716"/>
<dbReference type="EMBL" id="MKHE01000005">
    <property type="protein sequence ID" value="OWK13982.1"/>
    <property type="molecule type" value="Genomic_DNA"/>
</dbReference>
<reference evidence="1 2" key="1">
    <citation type="journal article" date="2018" name="Mol. Genet. Genomics">
        <title>The red deer Cervus elaphus genome CerEla1.0: sequencing, annotating, genes, and chromosomes.</title>
        <authorList>
            <person name="Bana N.A."/>
            <person name="Nyiri A."/>
            <person name="Nagy J."/>
            <person name="Frank K."/>
            <person name="Nagy T."/>
            <person name="Steger V."/>
            <person name="Schiller M."/>
            <person name="Lakatos P."/>
            <person name="Sugar L."/>
            <person name="Horn P."/>
            <person name="Barta E."/>
            <person name="Orosz L."/>
        </authorList>
    </citation>
    <scope>NUCLEOTIDE SEQUENCE [LARGE SCALE GENOMIC DNA]</scope>
    <source>
        <strain evidence="1">Hungarian</strain>
    </source>
</reference>
<name>A0A212D716_CEREH</name>
<gene>
    <name evidence="1" type="ORF">Celaphus_00001470</name>
</gene>
<dbReference type="OrthoDB" id="10253476at2759"/>
<evidence type="ECO:0000313" key="1">
    <source>
        <dbReference type="EMBL" id="OWK13982.1"/>
    </source>
</evidence>
<evidence type="ECO:0000313" key="2">
    <source>
        <dbReference type="Proteomes" id="UP000242450"/>
    </source>
</evidence>
<sequence length="59" mass="6581">MLEAVWPPLDKRRRGAWQSGAAVIRKNTASQVYEMVLTYDVMPAAVLDEVMAVLSSTAW</sequence>
<proteinExistence type="predicted"/>
<protein>
    <submittedName>
        <fullName evidence="1">TBCD</fullName>
    </submittedName>
</protein>